<dbReference type="Pfam" id="PF07690">
    <property type="entry name" value="MFS_1"/>
    <property type="match status" value="1"/>
</dbReference>
<keyword evidence="4 7" id="KW-0812">Transmembrane</keyword>
<keyword evidence="9" id="KW-1185">Reference proteome</keyword>
<protein>
    <recommendedName>
        <fullName evidence="10">Major facilitator superfamily (MFS) profile domain-containing protein</fullName>
    </recommendedName>
</protein>
<accession>A0A1R2CVH4</accession>
<evidence type="ECO:0000256" key="4">
    <source>
        <dbReference type="ARBA" id="ARBA00022692"/>
    </source>
</evidence>
<organism evidence="8 9">
    <name type="scientific">Stentor coeruleus</name>
    <dbReference type="NCBI Taxonomy" id="5963"/>
    <lineage>
        <taxon>Eukaryota</taxon>
        <taxon>Sar</taxon>
        <taxon>Alveolata</taxon>
        <taxon>Ciliophora</taxon>
        <taxon>Postciliodesmatophora</taxon>
        <taxon>Heterotrichea</taxon>
        <taxon>Heterotrichida</taxon>
        <taxon>Stentoridae</taxon>
        <taxon>Stentor</taxon>
    </lineage>
</organism>
<feature type="transmembrane region" description="Helical" evidence="7">
    <location>
        <begin position="410"/>
        <end position="430"/>
    </location>
</feature>
<keyword evidence="3" id="KW-1003">Cell membrane</keyword>
<feature type="transmembrane region" description="Helical" evidence="7">
    <location>
        <begin position="192"/>
        <end position="212"/>
    </location>
</feature>
<dbReference type="Gene3D" id="1.20.1250.20">
    <property type="entry name" value="MFS general substrate transporter like domains"/>
    <property type="match status" value="1"/>
</dbReference>
<dbReference type="Proteomes" id="UP000187209">
    <property type="component" value="Unassembled WGS sequence"/>
</dbReference>
<evidence type="ECO:0000256" key="5">
    <source>
        <dbReference type="ARBA" id="ARBA00022989"/>
    </source>
</evidence>
<evidence type="ECO:0000313" key="9">
    <source>
        <dbReference type="Proteomes" id="UP000187209"/>
    </source>
</evidence>
<name>A0A1R2CVH4_9CILI</name>
<evidence type="ECO:0000256" key="7">
    <source>
        <dbReference type="SAM" id="Phobius"/>
    </source>
</evidence>
<evidence type="ECO:0000256" key="6">
    <source>
        <dbReference type="ARBA" id="ARBA00023136"/>
    </source>
</evidence>
<feature type="transmembrane region" description="Helical" evidence="7">
    <location>
        <begin position="380"/>
        <end position="398"/>
    </location>
</feature>
<evidence type="ECO:0000313" key="8">
    <source>
        <dbReference type="EMBL" id="OMJ93004.1"/>
    </source>
</evidence>
<feature type="transmembrane region" description="Helical" evidence="7">
    <location>
        <begin position="126"/>
        <end position="148"/>
    </location>
</feature>
<dbReference type="InterPro" id="IPR036259">
    <property type="entry name" value="MFS_trans_sf"/>
</dbReference>
<dbReference type="InterPro" id="IPR011701">
    <property type="entry name" value="MFS"/>
</dbReference>
<dbReference type="PANTHER" id="PTHR23517">
    <property type="entry name" value="RESISTANCE PROTEIN MDTM, PUTATIVE-RELATED-RELATED"/>
    <property type="match status" value="1"/>
</dbReference>
<dbReference type="SUPFAM" id="SSF103473">
    <property type="entry name" value="MFS general substrate transporter"/>
    <property type="match status" value="1"/>
</dbReference>
<feature type="transmembrane region" description="Helical" evidence="7">
    <location>
        <begin position="337"/>
        <end position="359"/>
    </location>
</feature>
<dbReference type="EMBL" id="MPUH01000050">
    <property type="protein sequence ID" value="OMJ93004.1"/>
    <property type="molecule type" value="Genomic_DNA"/>
</dbReference>
<feature type="transmembrane region" description="Helical" evidence="7">
    <location>
        <begin position="311"/>
        <end position="331"/>
    </location>
</feature>
<keyword evidence="5 7" id="KW-1133">Transmembrane helix</keyword>
<sequence length="461" mass="52056">MESSEQREPLLSKEPEKKYSLTEAFKSLKRNPRDFWMLFLLELFSLGPFSISVVSNVIYNTRILGFSDKEAGMLVGLLGISVAFSSIAFSNLPARYGLKWSFILSGILGMAFTFLMYLQFHRYIQIALTFFLFIPSAAICFISLKLGIKLFTFPESRSLGYSLFFMCFFLVAGFAAGYSDIILSIYGTTQEAFDVIFISCFVFNALLVIFAMPIRNLDVEATGEEHVELNTDVSGWEYTREVLVTKKFWKFFALIMLLTVIKSMYFHLTATLPLYMYRSIEEGAHFGYLMGVHQVVLLIFIPLLTALIRHFNFYSLLQIGSFVTALSPAVLFYDNNYVTLGIFVVFLSIGESIYAPRLVDYTIAAAPKGKEAIYLGLSNMPNSLGLLLTGITSGIFMSNYCPEGEPKECYLVWILIGAYCIVACIAIFVFRGFFEEKPITDSDITEEKSNQAKSKNITIIE</sequence>
<gene>
    <name evidence="8" type="ORF">SteCoe_4083</name>
</gene>
<comment type="subcellular location">
    <subcellularLocation>
        <location evidence="1">Cell membrane</location>
        <topology evidence="1">Multi-pass membrane protein</topology>
    </subcellularLocation>
</comment>
<feature type="transmembrane region" description="Helical" evidence="7">
    <location>
        <begin position="248"/>
        <end position="266"/>
    </location>
</feature>
<feature type="transmembrane region" description="Helical" evidence="7">
    <location>
        <begin position="160"/>
        <end position="186"/>
    </location>
</feature>
<dbReference type="InterPro" id="IPR050171">
    <property type="entry name" value="MFS_Transporters"/>
</dbReference>
<proteinExistence type="predicted"/>
<dbReference type="AlphaFoldDB" id="A0A1R2CVH4"/>
<dbReference type="GO" id="GO:0005886">
    <property type="term" value="C:plasma membrane"/>
    <property type="evidence" value="ECO:0007669"/>
    <property type="project" value="UniProtKB-SubCell"/>
</dbReference>
<feature type="transmembrane region" description="Helical" evidence="7">
    <location>
        <begin position="35"/>
        <end position="59"/>
    </location>
</feature>
<feature type="transmembrane region" description="Helical" evidence="7">
    <location>
        <begin position="71"/>
        <end position="90"/>
    </location>
</feature>
<dbReference type="GO" id="GO:0022857">
    <property type="term" value="F:transmembrane transporter activity"/>
    <property type="evidence" value="ECO:0007669"/>
    <property type="project" value="InterPro"/>
</dbReference>
<dbReference type="OrthoDB" id="566532at2759"/>
<evidence type="ECO:0000256" key="3">
    <source>
        <dbReference type="ARBA" id="ARBA00022475"/>
    </source>
</evidence>
<evidence type="ECO:0000256" key="2">
    <source>
        <dbReference type="ARBA" id="ARBA00022448"/>
    </source>
</evidence>
<evidence type="ECO:0000256" key="1">
    <source>
        <dbReference type="ARBA" id="ARBA00004651"/>
    </source>
</evidence>
<feature type="transmembrane region" description="Helical" evidence="7">
    <location>
        <begin position="102"/>
        <end position="120"/>
    </location>
</feature>
<keyword evidence="2" id="KW-0813">Transport</keyword>
<evidence type="ECO:0008006" key="10">
    <source>
        <dbReference type="Google" id="ProtNLM"/>
    </source>
</evidence>
<reference evidence="8 9" key="1">
    <citation type="submission" date="2016-11" db="EMBL/GenBank/DDBJ databases">
        <title>The macronuclear genome of Stentor coeruleus: a giant cell with tiny introns.</title>
        <authorList>
            <person name="Slabodnick M."/>
            <person name="Ruby J.G."/>
            <person name="Reiff S.B."/>
            <person name="Swart E.C."/>
            <person name="Gosai S."/>
            <person name="Prabakaran S."/>
            <person name="Witkowska E."/>
            <person name="Larue G.E."/>
            <person name="Fisher S."/>
            <person name="Freeman R.M."/>
            <person name="Gunawardena J."/>
            <person name="Chu W."/>
            <person name="Stover N.A."/>
            <person name="Gregory B.D."/>
            <person name="Nowacki M."/>
            <person name="Derisi J."/>
            <person name="Roy S.W."/>
            <person name="Marshall W.F."/>
            <person name="Sood P."/>
        </authorList>
    </citation>
    <scope>NUCLEOTIDE SEQUENCE [LARGE SCALE GENOMIC DNA]</scope>
    <source>
        <strain evidence="8">WM001</strain>
    </source>
</reference>
<feature type="transmembrane region" description="Helical" evidence="7">
    <location>
        <begin position="286"/>
        <end position="304"/>
    </location>
</feature>
<dbReference type="PANTHER" id="PTHR23517:SF3">
    <property type="entry name" value="INTEGRAL MEMBRANE TRANSPORT PROTEIN"/>
    <property type="match status" value="1"/>
</dbReference>
<keyword evidence="6 7" id="KW-0472">Membrane</keyword>
<comment type="caution">
    <text evidence="8">The sequence shown here is derived from an EMBL/GenBank/DDBJ whole genome shotgun (WGS) entry which is preliminary data.</text>
</comment>